<reference evidence="1" key="1">
    <citation type="submission" date="2018-05" db="EMBL/GenBank/DDBJ databases">
        <authorList>
            <person name="Lanie J.A."/>
            <person name="Ng W.-L."/>
            <person name="Kazmierczak K.M."/>
            <person name="Andrzejewski T.M."/>
            <person name="Davidsen T.M."/>
            <person name="Wayne K.J."/>
            <person name="Tettelin H."/>
            <person name="Glass J.I."/>
            <person name="Rusch D."/>
            <person name="Podicherti R."/>
            <person name="Tsui H.-C.T."/>
            <person name="Winkler M.E."/>
        </authorList>
    </citation>
    <scope>NUCLEOTIDE SEQUENCE</scope>
</reference>
<protein>
    <submittedName>
        <fullName evidence="1">Uncharacterized protein</fullName>
    </submittedName>
</protein>
<dbReference type="AlphaFoldDB" id="A0A382YZJ6"/>
<proteinExistence type="predicted"/>
<accession>A0A382YZJ6</accession>
<evidence type="ECO:0000313" key="1">
    <source>
        <dbReference type="EMBL" id="SVD88697.1"/>
    </source>
</evidence>
<name>A0A382YZJ6_9ZZZZ</name>
<feature type="non-terminal residue" evidence="1">
    <location>
        <position position="1"/>
    </location>
</feature>
<feature type="non-terminal residue" evidence="1">
    <location>
        <position position="260"/>
    </location>
</feature>
<organism evidence="1">
    <name type="scientific">marine metagenome</name>
    <dbReference type="NCBI Taxonomy" id="408172"/>
    <lineage>
        <taxon>unclassified sequences</taxon>
        <taxon>metagenomes</taxon>
        <taxon>ecological metagenomes</taxon>
    </lineage>
</organism>
<gene>
    <name evidence="1" type="ORF">METZ01_LOCUS441551</name>
</gene>
<dbReference type="EMBL" id="UINC01179818">
    <property type="protein sequence ID" value="SVD88697.1"/>
    <property type="molecule type" value="Genomic_DNA"/>
</dbReference>
<sequence>VPVSASLDFINAHNVYDTLRHVNKNYLDMSDGEIWWTTLWMAPEKLQGLASLTKGAYFEGLVAANTGGQLHEHFNHPGTDIVIDGEEMQIKATDSIDYINSVDDDILVIATSEVAAETGSIDGGYTNEELTDSVGLALGGSVVDIPDTIIDAILSGVGGLGIFATLKGLNSARQTYEKGGDNLESFMKGASVLITETLKTMVNAGAIAVEAVKWPVTGFVAGAVWEGTKIAGKVAVPTAMIAGKVAVEGTMIAGKVAVPI</sequence>